<sequence length="381" mass="43477">MVMGHGGGPFRLDSRAQQRCEHIHMTQVTQRDLTSCHSARCNRLPNRLPNRLRQRPGREWWRSRALSKVEILKLSFGTISHEPAIYFDFARDTLYFDDWMAACWSRIDDNRVRGGGWRRIRYPEGPMAANEMSRIERLAVSSRSVDDISIGDRAEKMLSRFANMKTFFVAFDEQNYPTTSRATIQFAGIPATTNCEMEELEFEEKCQICREKDRCEERLLTEFAADFAIYDPSNTVGVPPVPAEIPDIEFVVAVRNDTRSDLRCIGLGTAAQYLSSEFGVEYESDSDSDSSHSDLDWESTSGSTSDSNLHVLKITEAGGKVKLSLFGVNNYEEKSDDVEEEISEIIEDEKKFAKFVSYSGESFETLCFWVGSDYLERRADL</sequence>
<dbReference type="RefSeq" id="XP_018060970.1">
    <property type="nucleotide sequence ID" value="XM_018207304.1"/>
</dbReference>
<dbReference type="KEGG" id="psco:LY89DRAFT_408936"/>
<dbReference type="AlphaFoldDB" id="A0A132B2I8"/>
<dbReference type="Proteomes" id="UP000070700">
    <property type="component" value="Unassembled WGS sequence"/>
</dbReference>
<evidence type="ECO:0000313" key="3">
    <source>
        <dbReference type="Proteomes" id="UP000070700"/>
    </source>
</evidence>
<gene>
    <name evidence="2" type="ORF">LY89DRAFT_408936</name>
</gene>
<protein>
    <submittedName>
        <fullName evidence="2">Uncharacterized protein</fullName>
    </submittedName>
</protein>
<reference evidence="2 3" key="1">
    <citation type="submission" date="2015-10" db="EMBL/GenBank/DDBJ databases">
        <title>Full genome of DAOMC 229536 Phialocephala scopiformis, a fungal endophyte of spruce producing the potent anti-insectan compound rugulosin.</title>
        <authorList>
            <consortium name="DOE Joint Genome Institute"/>
            <person name="Walker A.K."/>
            <person name="Frasz S.L."/>
            <person name="Seifert K.A."/>
            <person name="Miller J.D."/>
            <person name="Mondo S.J."/>
            <person name="Labutti K."/>
            <person name="Lipzen A."/>
            <person name="Dockter R."/>
            <person name="Kennedy M."/>
            <person name="Grigoriev I.V."/>
            <person name="Spatafora J.W."/>
        </authorList>
    </citation>
    <scope>NUCLEOTIDE SEQUENCE [LARGE SCALE GENOMIC DNA]</scope>
    <source>
        <strain evidence="2 3">CBS 120377</strain>
    </source>
</reference>
<dbReference type="EMBL" id="KQ947445">
    <property type="protein sequence ID" value="KUJ06615.1"/>
    <property type="molecule type" value="Genomic_DNA"/>
</dbReference>
<accession>A0A132B2I8</accession>
<feature type="region of interest" description="Disordered" evidence="1">
    <location>
        <begin position="284"/>
        <end position="305"/>
    </location>
</feature>
<organism evidence="2 3">
    <name type="scientific">Mollisia scopiformis</name>
    <name type="common">Conifer needle endophyte fungus</name>
    <name type="synonym">Phialocephala scopiformis</name>
    <dbReference type="NCBI Taxonomy" id="149040"/>
    <lineage>
        <taxon>Eukaryota</taxon>
        <taxon>Fungi</taxon>
        <taxon>Dikarya</taxon>
        <taxon>Ascomycota</taxon>
        <taxon>Pezizomycotina</taxon>
        <taxon>Leotiomycetes</taxon>
        <taxon>Helotiales</taxon>
        <taxon>Mollisiaceae</taxon>
        <taxon>Mollisia</taxon>
    </lineage>
</organism>
<dbReference type="GeneID" id="28817030"/>
<evidence type="ECO:0000313" key="2">
    <source>
        <dbReference type="EMBL" id="KUJ06615.1"/>
    </source>
</evidence>
<proteinExistence type="predicted"/>
<name>A0A132B2I8_MOLSC</name>
<evidence type="ECO:0000256" key="1">
    <source>
        <dbReference type="SAM" id="MobiDB-lite"/>
    </source>
</evidence>
<dbReference type="InParanoid" id="A0A132B2I8"/>
<keyword evidence="3" id="KW-1185">Reference proteome</keyword>